<evidence type="ECO:0000256" key="1">
    <source>
        <dbReference type="SAM" id="Phobius"/>
    </source>
</evidence>
<dbReference type="KEGG" id="bja:bsr7384"/>
<dbReference type="EMBL" id="BA000040">
    <property type="protein sequence ID" value="BAC52649.1"/>
    <property type="molecule type" value="Genomic_DNA"/>
</dbReference>
<proteinExistence type="predicted"/>
<dbReference type="eggNOG" id="ENOG50316BX">
    <property type="taxonomic scope" value="Bacteria"/>
</dbReference>
<dbReference type="AlphaFoldDB" id="Q89DQ5"/>
<keyword evidence="1" id="KW-0472">Membrane</keyword>
<evidence type="ECO:0000313" key="2">
    <source>
        <dbReference type="EMBL" id="BAC52649.1"/>
    </source>
</evidence>
<organism evidence="2 3">
    <name type="scientific">Bradyrhizobium diazoefficiens (strain JCM 10833 / BCRC 13528 / IAM 13628 / NBRC 14792 / USDA 110)</name>
    <dbReference type="NCBI Taxonomy" id="224911"/>
    <lineage>
        <taxon>Bacteria</taxon>
        <taxon>Pseudomonadati</taxon>
        <taxon>Pseudomonadota</taxon>
        <taxon>Alphaproteobacteria</taxon>
        <taxon>Hyphomicrobiales</taxon>
        <taxon>Nitrobacteraceae</taxon>
        <taxon>Bradyrhizobium</taxon>
    </lineage>
</organism>
<dbReference type="HOGENOM" id="CLU_210141_0_0_5"/>
<evidence type="ECO:0000313" key="3">
    <source>
        <dbReference type="Proteomes" id="UP000002526"/>
    </source>
</evidence>
<dbReference type="EnsemblBacteria" id="BAC52649">
    <property type="protein sequence ID" value="BAC52649"/>
    <property type="gene ID" value="BAC52649"/>
</dbReference>
<gene>
    <name evidence="2" type="ordered locus">bsr7384</name>
</gene>
<dbReference type="PATRIC" id="fig|224911.5.peg.7594"/>
<dbReference type="Proteomes" id="UP000002526">
    <property type="component" value="Chromosome"/>
</dbReference>
<dbReference type="InParanoid" id="Q89DQ5"/>
<accession>Q89DQ5</accession>
<reference evidence="3" key="1">
    <citation type="journal article" date="2002" name="DNA Res.">
        <title>Complete genomic sequence of nitrogen-fixing symbiotic bacterium Bradyrhizobium japonicum USDA110.</title>
        <authorList>
            <person name="Kaneko T."/>
            <person name="Nakamura Y."/>
            <person name="Sato S."/>
            <person name="Minamisawa K."/>
            <person name="Uchiumi T."/>
            <person name="Sasamoto S."/>
            <person name="Watanabe A."/>
            <person name="Idesawa K."/>
            <person name="Iriguchi M."/>
            <person name="Kawashima K."/>
            <person name="Kohara M."/>
            <person name="Matsumoto M."/>
            <person name="Shimpo S."/>
            <person name="Tsuruoka H."/>
            <person name="Wada T."/>
            <person name="Yamada M."/>
            <person name="Tabata S."/>
        </authorList>
    </citation>
    <scope>NUCLEOTIDE SEQUENCE [LARGE SCALE GENOMIC DNA]</scope>
    <source>
        <strain evidence="3">JCM 10833 / BCRC 13528 / IAM 13628 / NBRC 14792 / USDA 110</strain>
    </source>
</reference>
<name>Q89DQ5_BRADU</name>
<keyword evidence="1" id="KW-1133">Transmembrane helix</keyword>
<keyword evidence="1" id="KW-0812">Transmembrane</keyword>
<protein>
    <submittedName>
        <fullName evidence="2">Bsr7384 protein</fullName>
    </submittedName>
</protein>
<keyword evidence="3" id="KW-1185">Reference proteome</keyword>
<sequence length="65" mass="7292">MMPISEEIAGAFVNSQNEMASHYDARQSFTTEESFTTEDILWAAGIWSVILTLSPVIVFYMLMVA</sequence>
<feature type="transmembrane region" description="Helical" evidence="1">
    <location>
        <begin position="40"/>
        <end position="62"/>
    </location>
</feature>